<dbReference type="Pfam" id="PF12627">
    <property type="entry name" value="PolyA_pol_RNAbd"/>
    <property type="match status" value="1"/>
</dbReference>
<keyword evidence="4" id="KW-0548">Nucleotidyltransferase</keyword>
<dbReference type="Gene3D" id="1.10.3090.10">
    <property type="entry name" value="cca-adding enzyme, domain 2"/>
    <property type="match status" value="1"/>
</dbReference>
<keyword evidence="8" id="KW-0694">RNA-binding</keyword>
<dbReference type="Pfam" id="PF01966">
    <property type="entry name" value="HD"/>
    <property type="match status" value="1"/>
</dbReference>
<name>A0A5R8KE79_9BACT</name>
<comment type="cofactor">
    <cofactor evidence="1">
        <name>Mg(2+)</name>
        <dbReference type="ChEBI" id="CHEBI:18420"/>
    </cofactor>
</comment>
<evidence type="ECO:0000256" key="5">
    <source>
        <dbReference type="ARBA" id="ARBA00022723"/>
    </source>
</evidence>
<feature type="domain" description="HD" evidence="10">
    <location>
        <begin position="249"/>
        <end position="329"/>
    </location>
</feature>
<evidence type="ECO:0000259" key="9">
    <source>
        <dbReference type="Pfam" id="PF01743"/>
    </source>
</evidence>
<dbReference type="GO" id="GO:0000166">
    <property type="term" value="F:nucleotide binding"/>
    <property type="evidence" value="ECO:0007669"/>
    <property type="project" value="UniProtKB-KW"/>
</dbReference>
<dbReference type="InterPro" id="IPR002646">
    <property type="entry name" value="PolA_pol_head_dom"/>
</dbReference>
<organism evidence="12 13">
    <name type="scientific">Phragmitibacter flavus</name>
    <dbReference type="NCBI Taxonomy" id="2576071"/>
    <lineage>
        <taxon>Bacteria</taxon>
        <taxon>Pseudomonadati</taxon>
        <taxon>Verrucomicrobiota</taxon>
        <taxon>Verrucomicrobiia</taxon>
        <taxon>Verrucomicrobiales</taxon>
        <taxon>Verrucomicrobiaceae</taxon>
        <taxon>Phragmitibacter</taxon>
    </lineage>
</organism>
<dbReference type="GO" id="GO:0000049">
    <property type="term" value="F:tRNA binding"/>
    <property type="evidence" value="ECO:0007669"/>
    <property type="project" value="TreeGrafter"/>
</dbReference>
<reference evidence="12 13" key="1">
    <citation type="submission" date="2019-05" db="EMBL/GenBank/DDBJ databases">
        <title>Verrucobacter flavum gen. nov., sp. nov. a new member of the family Verrucomicrobiaceae.</title>
        <authorList>
            <person name="Szuroczki S."/>
            <person name="Abbaszade G."/>
            <person name="Szabo A."/>
            <person name="Felfoldi T."/>
            <person name="Schumann P."/>
            <person name="Boka K."/>
            <person name="Keki Z."/>
            <person name="Toumi M."/>
            <person name="Toth E."/>
        </authorList>
    </citation>
    <scope>NUCLEOTIDE SEQUENCE [LARGE SCALE GENOMIC DNA]</scope>
    <source>
        <strain evidence="12 13">MG-N-17</strain>
    </source>
</reference>
<evidence type="ECO:0000256" key="7">
    <source>
        <dbReference type="ARBA" id="ARBA00022842"/>
    </source>
</evidence>
<evidence type="ECO:0000256" key="4">
    <source>
        <dbReference type="ARBA" id="ARBA00022695"/>
    </source>
</evidence>
<evidence type="ECO:0000313" key="13">
    <source>
        <dbReference type="Proteomes" id="UP000306196"/>
    </source>
</evidence>
<dbReference type="AlphaFoldDB" id="A0A5R8KE79"/>
<dbReference type="Proteomes" id="UP000306196">
    <property type="component" value="Unassembled WGS sequence"/>
</dbReference>
<dbReference type="GO" id="GO:0008033">
    <property type="term" value="P:tRNA processing"/>
    <property type="evidence" value="ECO:0007669"/>
    <property type="project" value="UniProtKB-KW"/>
</dbReference>
<feature type="domain" description="tRNA nucleotidyltransferase/poly(A) polymerase RNA and SrmB- binding" evidence="11">
    <location>
        <begin position="166"/>
        <end position="225"/>
    </location>
</feature>
<evidence type="ECO:0000256" key="3">
    <source>
        <dbReference type="ARBA" id="ARBA00022694"/>
    </source>
</evidence>
<evidence type="ECO:0000256" key="1">
    <source>
        <dbReference type="ARBA" id="ARBA00001946"/>
    </source>
</evidence>
<dbReference type="InterPro" id="IPR006674">
    <property type="entry name" value="HD_domain"/>
</dbReference>
<keyword evidence="3" id="KW-0819">tRNA processing</keyword>
<dbReference type="CDD" id="cd05398">
    <property type="entry name" value="NT_ClassII-CCAase"/>
    <property type="match status" value="1"/>
</dbReference>
<dbReference type="Gene3D" id="3.30.460.10">
    <property type="entry name" value="Beta Polymerase, domain 2"/>
    <property type="match status" value="1"/>
</dbReference>
<keyword evidence="7" id="KW-0460">Magnesium</keyword>
<dbReference type="Pfam" id="PF01743">
    <property type="entry name" value="PolyA_pol"/>
    <property type="match status" value="1"/>
</dbReference>
<dbReference type="InterPro" id="IPR032828">
    <property type="entry name" value="PolyA_RNA-bd"/>
</dbReference>
<evidence type="ECO:0000256" key="2">
    <source>
        <dbReference type="ARBA" id="ARBA00022679"/>
    </source>
</evidence>
<dbReference type="SUPFAM" id="SSF81301">
    <property type="entry name" value="Nucleotidyltransferase"/>
    <property type="match status" value="1"/>
</dbReference>
<evidence type="ECO:0000256" key="6">
    <source>
        <dbReference type="ARBA" id="ARBA00022741"/>
    </source>
</evidence>
<dbReference type="EMBL" id="VAUV01000008">
    <property type="protein sequence ID" value="TLD70618.1"/>
    <property type="molecule type" value="Genomic_DNA"/>
</dbReference>
<dbReference type="GO" id="GO:0046872">
    <property type="term" value="F:metal ion binding"/>
    <property type="evidence" value="ECO:0007669"/>
    <property type="project" value="UniProtKB-KW"/>
</dbReference>
<dbReference type="OrthoDB" id="9805698at2"/>
<dbReference type="PANTHER" id="PTHR46173">
    <property type="entry name" value="CCA TRNA NUCLEOTIDYLTRANSFERASE 1, MITOCHONDRIAL"/>
    <property type="match status" value="1"/>
</dbReference>
<evidence type="ECO:0000256" key="8">
    <source>
        <dbReference type="RuleBase" id="RU003953"/>
    </source>
</evidence>
<evidence type="ECO:0000313" key="12">
    <source>
        <dbReference type="EMBL" id="TLD70618.1"/>
    </source>
</evidence>
<comment type="caution">
    <text evidence="12">The sequence shown here is derived from an EMBL/GenBank/DDBJ whole genome shotgun (WGS) entry which is preliminary data.</text>
</comment>
<gene>
    <name evidence="12" type="ORF">FEM03_12180</name>
</gene>
<accession>A0A5R8KE79</accession>
<evidence type="ECO:0000259" key="11">
    <source>
        <dbReference type="Pfam" id="PF12627"/>
    </source>
</evidence>
<comment type="similarity">
    <text evidence="8">Belongs to the tRNA nucleotidyltransferase/poly(A) polymerase family.</text>
</comment>
<keyword evidence="6" id="KW-0547">Nucleotide-binding</keyword>
<dbReference type="GO" id="GO:0016779">
    <property type="term" value="F:nucleotidyltransferase activity"/>
    <property type="evidence" value="ECO:0007669"/>
    <property type="project" value="UniProtKB-KW"/>
</dbReference>
<protein>
    <submittedName>
        <fullName evidence="12">CCA tRNA nucleotidyltransferase</fullName>
    </submittedName>
</protein>
<feature type="domain" description="Poly A polymerase head" evidence="9">
    <location>
        <begin position="21"/>
        <end position="139"/>
    </location>
</feature>
<dbReference type="InterPro" id="IPR050264">
    <property type="entry name" value="Bact_CCA-adding_enz_type3_sf"/>
</dbReference>
<evidence type="ECO:0000259" key="10">
    <source>
        <dbReference type="Pfam" id="PF01966"/>
    </source>
</evidence>
<keyword evidence="13" id="KW-1185">Reference proteome</keyword>
<keyword evidence="5" id="KW-0479">Metal-binding</keyword>
<dbReference type="PANTHER" id="PTHR46173:SF1">
    <property type="entry name" value="CCA TRNA NUCLEOTIDYLTRANSFERASE 1, MITOCHONDRIAL"/>
    <property type="match status" value="1"/>
</dbReference>
<dbReference type="SUPFAM" id="SSF81891">
    <property type="entry name" value="Poly A polymerase C-terminal region-like"/>
    <property type="match status" value="1"/>
</dbReference>
<keyword evidence="2 8" id="KW-0808">Transferase</keyword>
<proteinExistence type="inferred from homology"/>
<dbReference type="InterPro" id="IPR043519">
    <property type="entry name" value="NT_sf"/>
</dbReference>
<sequence>MREIATSLVKQLRAAGHEAVFAGGCVRDMLLDKEPKDFDIATSARPEQVMGLFPGSHAVGAHFGVIVVHRDGENFEVATFRQDGDYSDGRRPDSVVFTSAEEDAKRRDFTVNGLFYDPLKDEVLDFVGGRVDLEARVLRAIGDARSRFQEDRLRLLRAVRFATVLGFPVETGTWEALKELAGEVVSVSAERIRDELNKIFLDRNRVRGFDLLVESGLMKAVMPEVMELQGCEQPPQFHPEGDVFVHTRKMLELLGDEVSLPLVWSVLLHDISKPETFTVDETGRIRFNGHDRLGAIKAGKILRRLKFPNQVVDPTVEAVANHMGFKDVPHMRESTLKRFMARPYFEDELELHRVDCLSSNGMLDNYELLKEKRAGYEAETKPLIPPPLVTGHDLLAMGVVPGPRIGELLLGVQTLQLEGVLNDRESALIWLSERMKDEG</sequence>